<dbReference type="GO" id="GO:0000139">
    <property type="term" value="C:Golgi membrane"/>
    <property type="evidence" value="ECO:0007669"/>
    <property type="project" value="TreeGrafter"/>
</dbReference>
<organism evidence="5 6">
    <name type="scientific">Pichia californica</name>
    <dbReference type="NCBI Taxonomy" id="460514"/>
    <lineage>
        <taxon>Eukaryota</taxon>
        <taxon>Fungi</taxon>
        <taxon>Dikarya</taxon>
        <taxon>Ascomycota</taxon>
        <taxon>Saccharomycotina</taxon>
        <taxon>Pichiomycetes</taxon>
        <taxon>Pichiales</taxon>
        <taxon>Pichiaceae</taxon>
        <taxon>Pichia</taxon>
    </lineage>
</organism>
<keyword evidence="6" id="KW-1185">Reference proteome</keyword>
<accession>A0A9P6WNC9</accession>
<evidence type="ECO:0000256" key="1">
    <source>
        <dbReference type="ARBA" id="ARBA00005664"/>
    </source>
</evidence>
<evidence type="ECO:0000313" key="5">
    <source>
        <dbReference type="EMBL" id="KAG0690116.1"/>
    </source>
</evidence>
<name>A0A9P6WNC9_9ASCO</name>
<protein>
    <submittedName>
        <fullName evidence="5">Alpha-1,6-mannosyltransferase</fullName>
    </submittedName>
</protein>
<proteinExistence type="inferred from homology"/>
<dbReference type="AlphaFoldDB" id="A0A9P6WNC9"/>
<evidence type="ECO:0000256" key="4">
    <source>
        <dbReference type="SAM" id="Phobius"/>
    </source>
</evidence>
<evidence type="ECO:0000256" key="2">
    <source>
        <dbReference type="ARBA" id="ARBA00022676"/>
    </source>
</evidence>
<evidence type="ECO:0000313" key="6">
    <source>
        <dbReference type="Proteomes" id="UP000697127"/>
    </source>
</evidence>
<dbReference type="Gene3D" id="3.90.550.10">
    <property type="entry name" value="Spore Coat Polysaccharide Biosynthesis Protein SpsA, Chain A"/>
    <property type="match status" value="1"/>
</dbReference>
<dbReference type="Pfam" id="PF05637">
    <property type="entry name" value="Glyco_transf_34"/>
    <property type="match status" value="1"/>
</dbReference>
<evidence type="ECO:0000256" key="3">
    <source>
        <dbReference type="ARBA" id="ARBA00022679"/>
    </source>
</evidence>
<dbReference type="InterPro" id="IPR029044">
    <property type="entry name" value="Nucleotide-diphossugar_trans"/>
</dbReference>
<keyword evidence="2" id="KW-0328">Glycosyltransferase</keyword>
<keyword evidence="4" id="KW-0472">Membrane</keyword>
<dbReference type="PANTHER" id="PTHR31306:SF5">
    <property type="entry name" value="ALPHA-1,6-MANNOSYLTRANSFERASE MNN10-RELATED"/>
    <property type="match status" value="1"/>
</dbReference>
<sequence length="368" mass="44683">MSNDYEKSIDPMDISDEYYNKKNMPFSLNKYSKIMKPNNKLKFNFFNSKTYLKFEKNNVFIKFKKILKYLLLIPIIFFLLSLIKLNFFQNNLNNSKIVIILAVNQGGGVERWKTPQEWSVERSSIANKKDYAERHGYILTLKDTTLKRRYSHEWREGWEKADILRQTMREFPNAEWFWWLDTHTFIMEPELSLESYLLNNIDKNAYRSVNHFNPMKIKSDIPYVTTVNQPVDMILAQDCGGFNLGSFLIRRSEWSELLLDIWWDPVYYEQMHMFWEHKEQDCLENLYNDLPWIRERLGFVPLKSINSFPKGACEEQKNDPRYFYNKNDRDFIVNMAGCNYGDRSCWDEYEYYRNLKMKLHRPWYQFWS</sequence>
<gene>
    <name evidence="5" type="primary">MNN10_2</name>
    <name evidence="5" type="ORF">C6P40_003817</name>
</gene>
<feature type="transmembrane region" description="Helical" evidence="4">
    <location>
        <begin position="66"/>
        <end position="87"/>
    </location>
</feature>
<keyword evidence="3" id="KW-0808">Transferase</keyword>
<dbReference type="InterPro" id="IPR008630">
    <property type="entry name" value="Glyco_trans_34"/>
</dbReference>
<dbReference type="GO" id="GO:0006487">
    <property type="term" value="P:protein N-linked glycosylation"/>
    <property type="evidence" value="ECO:0007669"/>
    <property type="project" value="TreeGrafter"/>
</dbReference>
<dbReference type="Proteomes" id="UP000697127">
    <property type="component" value="Unassembled WGS sequence"/>
</dbReference>
<dbReference type="EMBL" id="PUHW01000045">
    <property type="protein sequence ID" value="KAG0690116.1"/>
    <property type="molecule type" value="Genomic_DNA"/>
</dbReference>
<keyword evidence="4" id="KW-0812">Transmembrane</keyword>
<comment type="similarity">
    <text evidence="1">Belongs to the glycosyltransferase 34 family.</text>
</comment>
<dbReference type="GO" id="GO:0016757">
    <property type="term" value="F:glycosyltransferase activity"/>
    <property type="evidence" value="ECO:0007669"/>
    <property type="project" value="UniProtKB-KW"/>
</dbReference>
<reference evidence="5" key="1">
    <citation type="submission" date="2020-11" db="EMBL/GenBank/DDBJ databases">
        <title>Kefir isolates.</title>
        <authorList>
            <person name="Marcisauskas S."/>
            <person name="Kim Y."/>
            <person name="Blasche S."/>
        </authorList>
    </citation>
    <scope>NUCLEOTIDE SEQUENCE</scope>
    <source>
        <strain evidence="5">Olga-1</strain>
    </source>
</reference>
<comment type="caution">
    <text evidence="5">The sequence shown here is derived from an EMBL/GenBank/DDBJ whole genome shotgun (WGS) entry which is preliminary data.</text>
</comment>
<keyword evidence="4" id="KW-1133">Transmembrane helix</keyword>
<dbReference type="PANTHER" id="PTHR31306">
    <property type="entry name" value="ALPHA-1,6-MANNOSYLTRANSFERASE MNN11-RELATED"/>
    <property type="match status" value="1"/>
</dbReference>
<dbReference type="FunFam" id="3.90.550.10:FF:000117">
    <property type="entry name" value="Glycosyltransferase family 34 protein"/>
    <property type="match status" value="1"/>
</dbReference>